<dbReference type="GO" id="GO:0031262">
    <property type="term" value="C:Ndc80 complex"/>
    <property type="evidence" value="ECO:0007669"/>
    <property type="project" value="UniProtKB-UniRule"/>
</dbReference>
<feature type="domain" description="Kinetochore protein Ndc80 CH" evidence="13">
    <location>
        <begin position="125"/>
        <end position="228"/>
    </location>
</feature>
<accession>A0A182PMH3</accession>
<evidence type="ECO:0000313" key="15">
    <source>
        <dbReference type="Proteomes" id="UP000075885"/>
    </source>
</evidence>
<dbReference type="PANTHER" id="PTHR10643:SF2">
    <property type="entry name" value="KINETOCHORE PROTEIN NDC80 HOMOLOG"/>
    <property type="match status" value="1"/>
</dbReference>
<dbReference type="GO" id="GO:0051315">
    <property type="term" value="P:attachment of mitotic spindle microtubules to kinetochore"/>
    <property type="evidence" value="ECO:0007669"/>
    <property type="project" value="UniProtKB-UniRule"/>
</dbReference>
<feature type="compositionally biased region" description="Polar residues" evidence="12">
    <location>
        <begin position="20"/>
        <end position="32"/>
    </location>
</feature>
<feature type="region of interest" description="Disordered" evidence="12">
    <location>
        <begin position="1"/>
        <end position="90"/>
    </location>
</feature>
<keyword evidence="2 10" id="KW-0158">Chromosome</keyword>
<keyword evidence="5 10" id="KW-0995">Kinetochore</keyword>
<evidence type="ECO:0000256" key="5">
    <source>
        <dbReference type="ARBA" id="ARBA00022838"/>
    </source>
</evidence>
<dbReference type="VEuPathDB" id="VectorBase:AEPI008146"/>
<feature type="compositionally biased region" description="Polar residues" evidence="12">
    <location>
        <begin position="71"/>
        <end position="90"/>
    </location>
</feature>
<comment type="similarity">
    <text evidence="1 10">Belongs to the NDC80/HEC1 family.</text>
</comment>
<dbReference type="Pfam" id="PF03801">
    <property type="entry name" value="Ndc80_HEC"/>
    <property type="match status" value="1"/>
</dbReference>
<sequence>MSSTKRITMPRRTQEFEISAPQSSVKKPQSRVSRIAHPVRKSKLSGVGQFGENGRSRSIERGLNVAPTGPPSTANKKSLNPHSGNITATPQLRTPLRSASHHTALNSENIPPFTIPSTVERERCSAEARQIFDYLAQANVPDLPKEFVERANIKAMSMKQFLIIVAHLLRQIGGSRYKIGTNFIEDIMKAITELQCPFTVNKSMLKTPSAPHSIHQVITMLTWLIQLAAPPVPSTDWAPNYQHAADFPSPDYTQFFFQSAIESFHLWNLQREEEFGAQVEAMVDRLVAAKTGGLSQEQVRLRTEEIRLQLKSVTVDRLSGETREQTFDEVQRELMEKQRIEKQLADEVKQLTRHLERQEQEHYQRQDQYYDVESAIRKVKEQLSRQQMTAKQRDELHSVIAHHRNVVAAKRNAITCLDGESSDYQITLSRLIKQKINLISEVNTKLYNFSNAIKPDIEFVPIELSLTCSNYPELQKTLLALEQQLTGVFEQYRELKLHLGQQKLRLEQLVSDEKLRIAPLESKIAKQTERLQKLQQQREAIMRDLIALTDRANDRESHGQRTKELDQQTEHVRGKLEKNKIAIEKLTHDKQQLMEDGLERCRQALEERHRKLTALREYVDSYEATMKQLVDVCGKSKERKPVSR</sequence>
<evidence type="ECO:0000256" key="10">
    <source>
        <dbReference type="RuleBase" id="RU368072"/>
    </source>
</evidence>
<dbReference type="GO" id="GO:0051301">
    <property type="term" value="P:cell division"/>
    <property type="evidence" value="ECO:0007669"/>
    <property type="project" value="UniProtKB-UniRule"/>
</dbReference>
<feature type="coiled-coil region" evidence="11">
    <location>
        <begin position="327"/>
        <end position="361"/>
    </location>
</feature>
<keyword evidence="6 11" id="KW-0175">Coiled coil</keyword>
<evidence type="ECO:0000256" key="3">
    <source>
        <dbReference type="ARBA" id="ARBA00022618"/>
    </source>
</evidence>
<comment type="subcellular location">
    <subcellularLocation>
        <location evidence="10">Chromosome</location>
        <location evidence="10">Centromere</location>
        <location evidence="10">Kinetochore</location>
    </subcellularLocation>
    <subcellularLocation>
        <location evidence="10">Nucleus</location>
    </subcellularLocation>
</comment>
<organism evidence="14 15">
    <name type="scientific">Anopheles epiroticus</name>
    <dbReference type="NCBI Taxonomy" id="199890"/>
    <lineage>
        <taxon>Eukaryota</taxon>
        <taxon>Metazoa</taxon>
        <taxon>Ecdysozoa</taxon>
        <taxon>Arthropoda</taxon>
        <taxon>Hexapoda</taxon>
        <taxon>Insecta</taxon>
        <taxon>Pterygota</taxon>
        <taxon>Neoptera</taxon>
        <taxon>Endopterygota</taxon>
        <taxon>Diptera</taxon>
        <taxon>Nematocera</taxon>
        <taxon>Culicoidea</taxon>
        <taxon>Culicidae</taxon>
        <taxon>Anophelinae</taxon>
        <taxon>Anopheles</taxon>
    </lineage>
</organism>
<keyword evidence="3 10" id="KW-0132">Cell division</keyword>
<evidence type="ECO:0000259" key="13">
    <source>
        <dbReference type="Pfam" id="PF03801"/>
    </source>
</evidence>
<evidence type="ECO:0000256" key="6">
    <source>
        <dbReference type="ARBA" id="ARBA00023054"/>
    </source>
</evidence>
<comment type="subunit">
    <text evidence="10">Component of the NDC80 complex.</text>
</comment>
<dbReference type="InterPro" id="IPR055260">
    <property type="entry name" value="Ndc80_CH"/>
</dbReference>
<comment type="function">
    <text evidence="10">Acts as a component of the essential kinetochore-associated NDC80 complex, which is required for chromosome segregation and spindle checkpoint activity.</text>
</comment>
<dbReference type="InterPro" id="IPR005550">
    <property type="entry name" value="Kinetochore_Ndc80"/>
</dbReference>
<name>A0A182PMH3_9DIPT</name>
<dbReference type="AlphaFoldDB" id="A0A182PMH3"/>
<dbReference type="STRING" id="199890.A0A182PMH3"/>
<evidence type="ECO:0000256" key="12">
    <source>
        <dbReference type="SAM" id="MobiDB-lite"/>
    </source>
</evidence>
<keyword evidence="7 10" id="KW-0539">Nucleus</keyword>
<reference evidence="15" key="1">
    <citation type="submission" date="2013-03" db="EMBL/GenBank/DDBJ databases">
        <title>The Genome Sequence of Anopheles epiroticus epiroticus2.</title>
        <authorList>
            <consortium name="The Broad Institute Genomics Platform"/>
            <person name="Neafsey D.E."/>
            <person name="Howell P."/>
            <person name="Walker B."/>
            <person name="Young S.K."/>
            <person name="Zeng Q."/>
            <person name="Gargeya S."/>
            <person name="Fitzgerald M."/>
            <person name="Haas B."/>
            <person name="Abouelleil A."/>
            <person name="Allen A.W."/>
            <person name="Alvarado L."/>
            <person name="Arachchi H.M."/>
            <person name="Berlin A.M."/>
            <person name="Chapman S.B."/>
            <person name="Gainer-Dewar J."/>
            <person name="Goldberg J."/>
            <person name="Griggs A."/>
            <person name="Gujja S."/>
            <person name="Hansen M."/>
            <person name="Howarth C."/>
            <person name="Imamovic A."/>
            <person name="Ireland A."/>
            <person name="Larimer J."/>
            <person name="McCowan C."/>
            <person name="Murphy C."/>
            <person name="Pearson M."/>
            <person name="Poon T.W."/>
            <person name="Priest M."/>
            <person name="Roberts A."/>
            <person name="Saif S."/>
            <person name="Shea T."/>
            <person name="Sisk P."/>
            <person name="Sykes S."/>
            <person name="Wortman J."/>
            <person name="Nusbaum C."/>
            <person name="Birren B."/>
        </authorList>
    </citation>
    <scope>NUCLEOTIDE SEQUENCE [LARGE SCALE GENOMIC DNA]</scope>
    <source>
        <strain evidence="15">Epiroticus2</strain>
    </source>
</reference>
<keyword evidence="15" id="KW-1185">Reference proteome</keyword>
<evidence type="ECO:0000256" key="11">
    <source>
        <dbReference type="SAM" id="Coils"/>
    </source>
</evidence>
<dbReference type="GO" id="GO:0005634">
    <property type="term" value="C:nucleus"/>
    <property type="evidence" value="ECO:0007669"/>
    <property type="project" value="UniProtKB-SubCell"/>
</dbReference>
<evidence type="ECO:0000256" key="4">
    <source>
        <dbReference type="ARBA" id="ARBA00022776"/>
    </source>
</evidence>
<keyword evidence="4 10" id="KW-0498">Mitosis</keyword>
<evidence type="ECO:0000256" key="2">
    <source>
        <dbReference type="ARBA" id="ARBA00022454"/>
    </source>
</evidence>
<evidence type="ECO:0000256" key="1">
    <source>
        <dbReference type="ARBA" id="ARBA00007050"/>
    </source>
</evidence>
<dbReference type="PANTHER" id="PTHR10643">
    <property type="entry name" value="KINETOCHORE PROTEIN NDC80"/>
    <property type="match status" value="1"/>
</dbReference>
<keyword evidence="9 10" id="KW-0137">Centromere</keyword>
<reference evidence="14" key="2">
    <citation type="submission" date="2020-05" db="UniProtKB">
        <authorList>
            <consortium name="EnsemblMetazoa"/>
        </authorList>
    </citation>
    <scope>IDENTIFICATION</scope>
    <source>
        <strain evidence="14">Epiroticus2</strain>
    </source>
</reference>
<dbReference type="Gene3D" id="1.10.418.30">
    <property type="entry name" value="Ncd80 complex, Ncd80 subunit"/>
    <property type="match status" value="1"/>
</dbReference>
<protein>
    <recommendedName>
        <fullName evidence="10">Kinetochore protein NDC80</fullName>
    </recommendedName>
</protein>
<dbReference type="EnsemblMetazoa" id="AEPI008146-RA">
    <property type="protein sequence ID" value="AEPI008146-PA"/>
    <property type="gene ID" value="AEPI008146"/>
</dbReference>
<proteinExistence type="inferred from homology"/>
<keyword evidence="8 10" id="KW-0131">Cell cycle</keyword>
<evidence type="ECO:0000256" key="8">
    <source>
        <dbReference type="ARBA" id="ARBA00023306"/>
    </source>
</evidence>
<evidence type="ECO:0000313" key="14">
    <source>
        <dbReference type="EnsemblMetazoa" id="AEPI008146-PA"/>
    </source>
</evidence>
<evidence type="ECO:0000256" key="9">
    <source>
        <dbReference type="ARBA" id="ARBA00023328"/>
    </source>
</evidence>
<dbReference type="InterPro" id="IPR038273">
    <property type="entry name" value="Ndc80_sf"/>
</dbReference>
<feature type="coiled-coil region" evidence="11">
    <location>
        <begin position="517"/>
        <end position="551"/>
    </location>
</feature>
<evidence type="ECO:0000256" key="7">
    <source>
        <dbReference type="ARBA" id="ARBA00023242"/>
    </source>
</evidence>
<dbReference type="Proteomes" id="UP000075885">
    <property type="component" value="Unassembled WGS sequence"/>
</dbReference>